<name>A0A8J8NR07_HALGN</name>
<protein>
    <submittedName>
        <fullName evidence="2">Uncharacterized protein</fullName>
    </submittedName>
</protein>
<gene>
    <name evidence="2" type="ORF">FGO68_gene8740</name>
</gene>
<feature type="region of interest" description="Disordered" evidence="1">
    <location>
        <begin position="1"/>
        <end position="25"/>
    </location>
</feature>
<keyword evidence="3" id="KW-1185">Reference proteome</keyword>
<evidence type="ECO:0000313" key="3">
    <source>
        <dbReference type="Proteomes" id="UP000785679"/>
    </source>
</evidence>
<accession>A0A8J8NR07</accession>
<reference evidence="2" key="1">
    <citation type="submission" date="2019-06" db="EMBL/GenBank/DDBJ databases">
        <authorList>
            <person name="Zheng W."/>
        </authorList>
    </citation>
    <scope>NUCLEOTIDE SEQUENCE</scope>
    <source>
        <strain evidence="2">QDHG01</strain>
    </source>
</reference>
<proteinExistence type="predicted"/>
<dbReference type="Proteomes" id="UP000785679">
    <property type="component" value="Unassembled WGS sequence"/>
</dbReference>
<evidence type="ECO:0000256" key="1">
    <source>
        <dbReference type="SAM" id="MobiDB-lite"/>
    </source>
</evidence>
<comment type="caution">
    <text evidence="2">The sequence shown here is derived from an EMBL/GenBank/DDBJ whole genome shotgun (WGS) entry which is preliminary data.</text>
</comment>
<dbReference type="AlphaFoldDB" id="A0A8J8NR07"/>
<sequence length="72" mass="8417">MNNKKSHSSRKMMLLKKRKSQRRKERRIIANCTHTLRTVNLLIKGHILARTIQIKLAIARSKLPMTILTLTI</sequence>
<dbReference type="EMBL" id="RRYP01007711">
    <property type="protein sequence ID" value="TNV80287.1"/>
    <property type="molecule type" value="Genomic_DNA"/>
</dbReference>
<organism evidence="2 3">
    <name type="scientific">Halteria grandinella</name>
    <dbReference type="NCBI Taxonomy" id="5974"/>
    <lineage>
        <taxon>Eukaryota</taxon>
        <taxon>Sar</taxon>
        <taxon>Alveolata</taxon>
        <taxon>Ciliophora</taxon>
        <taxon>Intramacronucleata</taxon>
        <taxon>Spirotrichea</taxon>
        <taxon>Stichotrichia</taxon>
        <taxon>Sporadotrichida</taxon>
        <taxon>Halteriidae</taxon>
        <taxon>Halteria</taxon>
    </lineage>
</organism>
<evidence type="ECO:0000313" key="2">
    <source>
        <dbReference type="EMBL" id="TNV80287.1"/>
    </source>
</evidence>